<protein>
    <submittedName>
        <fullName evidence="1">Uncharacterized protein</fullName>
    </submittedName>
</protein>
<evidence type="ECO:0000313" key="1">
    <source>
        <dbReference type="EMBL" id="AWK14441.1"/>
    </source>
</evidence>
<keyword evidence="2" id="KW-1185">Reference proteome</keyword>
<dbReference type="Proteomes" id="UP000261875">
    <property type="component" value="Chromosome"/>
</dbReference>
<dbReference type="RefSeq" id="WP_072549703.1">
    <property type="nucleotide sequence ID" value="NZ_FQSP02000002.1"/>
</dbReference>
<accession>A0A2U8I5L5</accession>
<dbReference type="AlphaFoldDB" id="A0A2U8I5L5"/>
<dbReference type="STRING" id="1878942.GCA_900128755_00783"/>
<dbReference type="KEGG" id="fsm:CCS41_08070"/>
<gene>
    <name evidence="1" type="ORF">CCS41_08070</name>
</gene>
<dbReference type="EMBL" id="CP021659">
    <property type="protein sequence ID" value="AWK14441.1"/>
    <property type="molecule type" value="Genomic_DNA"/>
</dbReference>
<sequence length="71" mass="8236">MTTETSSTESINIPLFLEKIYCDIFGNKYIKDILQCAPVPRSVFYFVEIPTTEDKKKFCLIFKKCLKETSS</sequence>
<evidence type="ECO:0000313" key="2">
    <source>
        <dbReference type="Proteomes" id="UP000261875"/>
    </source>
</evidence>
<name>A0A2U8I5L5_9GAMM</name>
<reference evidence="1 2" key="1">
    <citation type="submission" date="2017-05" db="EMBL/GenBank/DDBJ databases">
        <title>Genome sequence of Candidatus Fukatsuia symbiotica and Candidatus Hamiltonella defensa from Acyrthosiphon pisum strain 5D.</title>
        <authorList>
            <person name="Patel V.A."/>
            <person name="Chevignon G."/>
            <person name="Russell J.A."/>
            <person name="Oliver K.M."/>
        </authorList>
    </citation>
    <scope>NUCLEOTIDE SEQUENCE [LARGE SCALE GENOMIC DNA]</scope>
    <source>
        <strain evidence="1 2">5D</strain>
    </source>
</reference>
<proteinExistence type="predicted"/>
<organism evidence="1 2">
    <name type="scientific">Candidatus Fukatsuia symbiotica</name>
    <dbReference type="NCBI Taxonomy" id="1878942"/>
    <lineage>
        <taxon>Bacteria</taxon>
        <taxon>Pseudomonadati</taxon>
        <taxon>Pseudomonadota</taxon>
        <taxon>Gammaproteobacteria</taxon>
        <taxon>Enterobacterales</taxon>
        <taxon>Yersiniaceae</taxon>
        <taxon>Candidatus Fukatsuia</taxon>
    </lineage>
</organism>